<dbReference type="STRING" id="1068978.AMETH_1728"/>
<dbReference type="HOGENOM" id="CLU_105088_1_0_11"/>
<feature type="compositionally biased region" description="Gly residues" evidence="1">
    <location>
        <begin position="129"/>
        <end position="138"/>
    </location>
</feature>
<name>A0A076MSQ1_AMYME</name>
<dbReference type="AlphaFoldDB" id="A0A076MSQ1"/>
<keyword evidence="3" id="KW-1185">Reference proteome</keyword>
<protein>
    <recommendedName>
        <fullName evidence="4">DUF5666 domain-containing protein</fullName>
    </recommendedName>
</protein>
<proteinExistence type="predicted"/>
<dbReference type="EMBL" id="CP009110">
    <property type="protein sequence ID" value="AIJ21820.1"/>
    <property type="molecule type" value="Genomic_DNA"/>
</dbReference>
<organism evidence="2 3">
    <name type="scientific">Amycolatopsis methanolica 239</name>
    <dbReference type="NCBI Taxonomy" id="1068978"/>
    <lineage>
        <taxon>Bacteria</taxon>
        <taxon>Bacillati</taxon>
        <taxon>Actinomycetota</taxon>
        <taxon>Actinomycetes</taxon>
        <taxon>Pseudonocardiales</taxon>
        <taxon>Pseudonocardiaceae</taxon>
        <taxon>Amycolatopsis</taxon>
        <taxon>Amycolatopsis methanolica group</taxon>
    </lineage>
</organism>
<dbReference type="Proteomes" id="UP000062973">
    <property type="component" value="Chromosome"/>
</dbReference>
<evidence type="ECO:0000313" key="2">
    <source>
        <dbReference type="EMBL" id="AIJ21820.1"/>
    </source>
</evidence>
<sequence>MAIYAASGSTDSSAMSQGGPGGGMGMPGGGSSSAMVNALHGEYVVADGNGGYTTVLMQIGTVTEVSATSLTAKSDDGYTRTYTIDSDTAVGDNADLSSIATGDTVTVVASVSGDTATADTLTEGTAQAGAGGPGGGQQGVMPRRDVGTSDSGAN</sequence>
<dbReference type="PATRIC" id="fig|1068978.7.peg.1825"/>
<feature type="compositionally biased region" description="Gly residues" evidence="1">
    <location>
        <begin position="18"/>
        <end position="28"/>
    </location>
</feature>
<dbReference type="RefSeq" id="WP_017987681.1">
    <property type="nucleotide sequence ID" value="NZ_AQUL01000001.1"/>
</dbReference>
<dbReference type="KEGG" id="amq:AMETH_1728"/>
<accession>A0A076MSQ1</accession>
<gene>
    <name evidence="2" type="ORF">AMETH_1728</name>
</gene>
<reference evidence="2 3" key="1">
    <citation type="submission" date="2014-07" db="EMBL/GenBank/DDBJ databases">
        <title>Whole Genome Sequence of the Amycolatopsis methanolica 239.</title>
        <authorList>
            <person name="Tang B."/>
        </authorList>
    </citation>
    <scope>NUCLEOTIDE SEQUENCE [LARGE SCALE GENOMIC DNA]</scope>
    <source>
        <strain evidence="2 3">239</strain>
    </source>
</reference>
<feature type="region of interest" description="Disordered" evidence="1">
    <location>
        <begin position="6"/>
        <end position="28"/>
    </location>
</feature>
<evidence type="ECO:0008006" key="4">
    <source>
        <dbReference type="Google" id="ProtNLM"/>
    </source>
</evidence>
<dbReference type="eggNOG" id="ENOG5033C0U">
    <property type="taxonomic scope" value="Bacteria"/>
</dbReference>
<evidence type="ECO:0000256" key="1">
    <source>
        <dbReference type="SAM" id="MobiDB-lite"/>
    </source>
</evidence>
<feature type="region of interest" description="Disordered" evidence="1">
    <location>
        <begin position="118"/>
        <end position="154"/>
    </location>
</feature>
<evidence type="ECO:0000313" key="3">
    <source>
        <dbReference type="Proteomes" id="UP000062973"/>
    </source>
</evidence>